<sequence length="39" mass="4413">MELREEAWSPGPLDSEDQQMASHENPVDILIMDDDDVPS</sequence>
<gene>
    <name evidence="2" type="ORF">CK820_G0046249</name>
</gene>
<reference evidence="2 3" key="1">
    <citation type="submission" date="2017-12" db="EMBL/GenBank/DDBJ databases">
        <title>High-resolution comparative analysis of great ape genomes.</title>
        <authorList>
            <person name="Pollen A."/>
            <person name="Hastie A."/>
            <person name="Hormozdiari F."/>
            <person name="Dougherty M."/>
            <person name="Liu R."/>
            <person name="Chaisson M."/>
            <person name="Hoppe E."/>
            <person name="Hill C."/>
            <person name="Pang A."/>
            <person name="Hillier L."/>
            <person name="Baker C."/>
            <person name="Armstrong J."/>
            <person name="Shendure J."/>
            <person name="Paten B."/>
            <person name="Wilson R."/>
            <person name="Chao H."/>
            <person name="Schneider V."/>
            <person name="Ventura M."/>
            <person name="Kronenberg Z."/>
            <person name="Murali S."/>
            <person name="Gordon D."/>
            <person name="Cantsilieris S."/>
            <person name="Munson K."/>
            <person name="Nelson B."/>
            <person name="Raja A."/>
            <person name="Underwood J."/>
            <person name="Diekhans M."/>
            <person name="Fiddes I."/>
            <person name="Haussler D."/>
            <person name="Eichler E."/>
        </authorList>
    </citation>
    <scope>NUCLEOTIDE SEQUENCE [LARGE SCALE GENOMIC DNA]</scope>
    <source>
        <strain evidence="2">Yerkes chimp pedigree #C0471</strain>
    </source>
</reference>
<proteinExistence type="predicted"/>
<evidence type="ECO:0000313" key="2">
    <source>
        <dbReference type="EMBL" id="PNI23593.1"/>
    </source>
</evidence>
<dbReference type="AlphaFoldDB" id="A0A2J8JLE1"/>
<evidence type="ECO:0000256" key="1">
    <source>
        <dbReference type="SAM" id="MobiDB-lite"/>
    </source>
</evidence>
<feature type="region of interest" description="Disordered" evidence="1">
    <location>
        <begin position="1"/>
        <end position="39"/>
    </location>
</feature>
<accession>A0A2J8JLE1</accession>
<feature type="non-terminal residue" evidence="2">
    <location>
        <position position="39"/>
    </location>
</feature>
<organism evidence="2 3">
    <name type="scientific">Pan troglodytes</name>
    <name type="common">Chimpanzee</name>
    <dbReference type="NCBI Taxonomy" id="9598"/>
    <lineage>
        <taxon>Eukaryota</taxon>
        <taxon>Metazoa</taxon>
        <taxon>Chordata</taxon>
        <taxon>Craniata</taxon>
        <taxon>Vertebrata</taxon>
        <taxon>Euteleostomi</taxon>
        <taxon>Mammalia</taxon>
        <taxon>Eutheria</taxon>
        <taxon>Euarchontoglires</taxon>
        <taxon>Primates</taxon>
        <taxon>Haplorrhini</taxon>
        <taxon>Catarrhini</taxon>
        <taxon>Hominidae</taxon>
        <taxon>Pan</taxon>
    </lineage>
</organism>
<comment type="caution">
    <text evidence="2">The sequence shown here is derived from an EMBL/GenBank/DDBJ whole genome shotgun (WGS) entry which is preliminary data.</text>
</comment>
<name>A0A2J8JLE1_PANTR</name>
<dbReference type="Proteomes" id="UP000236370">
    <property type="component" value="Unassembled WGS sequence"/>
</dbReference>
<protein>
    <submittedName>
        <fullName evidence="2">ZNF787 isoform 2</fullName>
    </submittedName>
</protein>
<dbReference type="EMBL" id="NBAG03000445">
    <property type="protein sequence ID" value="PNI23593.1"/>
    <property type="molecule type" value="Genomic_DNA"/>
</dbReference>
<evidence type="ECO:0000313" key="3">
    <source>
        <dbReference type="Proteomes" id="UP000236370"/>
    </source>
</evidence>